<dbReference type="Proteomes" id="UP000324800">
    <property type="component" value="Unassembled WGS sequence"/>
</dbReference>
<reference evidence="1 2" key="1">
    <citation type="submission" date="2019-03" db="EMBL/GenBank/DDBJ databases">
        <title>Single cell metagenomics reveals metabolic interactions within the superorganism composed of flagellate Streblomastix strix and complex community of Bacteroidetes bacteria on its surface.</title>
        <authorList>
            <person name="Treitli S.C."/>
            <person name="Kolisko M."/>
            <person name="Husnik F."/>
            <person name="Keeling P."/>
            <person name="Hampl V."/>
        </authorList>
    </citation>
    <scope>NUCLEOTIDE SEQUENCE [LARGE SCALE GENOMIC DNA]</scope>
    <source>
        <strain evidence="1">ST1C</strain>
    </source>
</reference>
<dbReference type="EMBL" id="SNRW01003954">
    <property type="protein sequence ID" value="KAA6388509.1"/>
    <property type="molecule type" value="Genomic_DNA"/>
</dbReference>
<protein>
    <submittedName>
        <fullName evidence="1">Uncharacterized protein</fullName>
    </submittedName>
</protein>
<accession>A0A5J4W1V0</accession>
<organism evidence="1 2">
    <name type="scientific">Streblomastix strix</name>
    <dbReference type="NCBI Taxonomy" id="222440"/>
    <lineage>
        <taxon>Eukaryota</taxon>
        <taxon>Metamonada</taxon>
        <taxon>Preaxostyla</taxon>
        <taxon>Oxymonadida</taxon>
        <taxon>Streblomastigidae</taxon>
        <taxon>Streblomastix</taxon>
    </lineage>
</organism>
<evidence type="ECO:0000313" key="1">
    <source>
        <dbReference type="EMBL" id="KAA6388509.1"/>
    </source>
</evidence>
<name>A0A5J4W1V0_9EUKA</name>
<sequence>MLIHTLVEQILRAISKFKRELVIALVILPDQTLKKYIQNFATITAPLNLVLTTETLEDGMKMKDLKLRFLPGQLIAIMINTLEANRYAEILPNRKLEFPNLTQALLLVMP</sequence>
<comment type="caution">
    <text evidence="1">The sequence shown here is derived from an EMBL/GenBank/DDBJ whole genome shotgun (WGS) entry which is preliminary data.</text>
</comment>
<evidence type="ECO:0000313" key="2">
    <source>
        <dbReference type="Proteomes" id="UP000324800"/>
    </source>
</evidence>
<gene>
    <name evidence="1" type="ORF">EZS28_015960</name>
</gene>
<dbReference type="AlphaFoldDB" id="A0A5J4W1V0"/>
<proteinExistence type="predicted"/>